<dbReference type="InterPro" id="IPR036866">
    <property type="entry name" value="RibonucZ/Hydroxyglut_hydro"/>
</dbReference>
<accession>A0AAJ6DDG4</accession>
<feature type="transmembrane region" description="Helical" evidence="6">
    <location>
        <begin position="446"/>
        <end position="469"/>
    </location>
</feature>
<feature type="transmembrane region" description="Helical" evidence="6">
    <location>
        <begin position="328"/>
        <end position="344"/>
    </location>
</feature>
<dbReference type="Proteomes" id="UP001224674">
    <property type="component" value="Chromosome"/>
</dbReference>
<comment type="subcellular location">
    <subcellularLocation>
        <location evidence="1">Cell membrane</location>
        <topology evidence="1">Multi-pass membrane protein</topology>
    </subcellularLocation>
</comment>
<keyword evidence="4 6" id="KW-1133">Transmembrane helix</keyword>
<dbReference type="Gene3D" id="3.60.15.10">
    <property type="entry name" value="Ribonuclease Z/Hydroxyacylglutathione hydrolase-like"/>
    <property type="match status" value="1"/>
</dbReference>
<dbReference type="GO" id="GO:0005886">
    <property type="term" value="C:plasma membrane"/>
    <property type="evidence" value="ECO:0007669"/>
    <property type="project" value="UniProtKB-SubCell"/>
</dbReference>
<feature type="transmembrane region" description="Helical" evidence="6">
    <location>
        <begin position="374"/>
        <end position="392"/>
    </location>
</feature>
<dbReference type="SUPFAM" id="SSF56281">
    <property type="entry name" value="Metallo-hydrolase/oxidoreductase"/>
    <property type="match status" value="1"/>
</dbReference>
<gene>
    <name evidence="8" type="ORF">QDX21_03135</name>
</gene>
<protein>
    <submittedName>
        <fullName evidence="8">ComEC/Rec2 family competence protein</fullName>
    </submittedName>
</protein>
<dbReference type="InterPro" id="IPR001279">
    <property type="entry name" value="Metallo-B-lactamas"/>
</dbReference>
<dbReference type="PANTHER" id="PTHR30619:SF1">
    <property type="entry name" value="RECOMBINATION PROTEIN 2"/>
    <property type="match status" value="1"/>
</dbReference>
<name>A0AAJ6DDG4_9MICC</name>
<keyword evidence="2" id="KW-1003">Cell membrane</keyword>
<feature type="transmembrane region" description="Helical" evidence="6">
    <location>
        <begin position="476"/>
        <end position="496"/>
    </location>
</feature>
<feature type="domain" description="Metallo-beta-lactamase" evidence="7">
    <location>
        <begin position="606"/>
        <end position="802"/>
    </location>
</feature>
<keyword evidence="5 6" id="KW-0472">Membrane</keyword>
<keyword evidence="3 6" id="KW-0812">Transmembrane</keyword>
<sequence length="849" mass="89955">MVSSASETPDLRHSIEPPRVLPVDIRLLPAVGVSLVGCLWIPSLSVEKARAIPLLCLGLGLICTGLFFRSRRRTGTHRRAGMVARLTAVLALGLWLALAPVTSAFHQRLQAEESGWAEAVAAQEQIRVHVEVEETPTSSAGQFGTRWFVQASVERFGTELTEIDHPAELMISSNDERWATVAVGDHLCLFGTPQPAEGSGTVFFSADTGPQPGDCQRPASHDSTGITGREIIRSGLREHSRDTFGTAEQLLPGLILGDRSAESDELNEAMKTAGLSHLSAVSGANCSLIAGAVTLALRSLRAPPAVVLTGVLGTLVIFVDIVGWEPSVVRAGVMGAISAWVIFFGRGKHALPVLCCAVIGILVFLPQLAQHPAFQLSLAATLAIVIAAAPLQQALEALLVRARVVPDVVATLVSAALAVSTVSQLACQPIIISMTGNVNLFAVPANLLAAPLVPFITVPGTLAAFLIPVLPWVSGLILSVIAVPAAGIGAIALWVSSWPAALVAWPEGALGGVVTILHLAGAMCGLYVLMRWQRRTPPAVTSYPRPTLTTRLAVAISPSRLVRQKGLVICVVVVLVALMAQIAVLVPAPQQRVGENWVILGCDVGQGDMFLIRTAENSAIVIDTGPEDDVAAACLNRHDIDHVELLVVTHHHEDHYGGIDGVLEATDTIESVLYSTADETASLPLDHSLVVHAEPGMQGDTTGDVADEEIMVDWQVIAADRNATNENNASIVMHLQISYDGTSLSVLTTGDLEEDAMARLIREDEVPEHIDVLKVGHHGARNGGTEIIHHLEPSVGLIGVGEENSYGHPADEIVEAIETYGSVLRTDEHGHYGLEVEDNALIPSTARLD</sequence>
<evidence type="ECO:0000256" key="1">
    <source>
        <dbReference type="ARBA" id="ARBA00004651"/>
    </source>
</evidence>
<evidence type="ECO:0000256" key="3">
    <source>
        <dbReference type="ARBA" id="ARBA00022692"/>
    </source>
</evidence>
<dbReference type="Pfam" id="PF03772">
    <property type="entry name" value="Competence"/>
    <property type="match status" value="1"/>
</dbReference>
<feature type="transmembrane region" description="Helical" evidence="6">
    <location>
        <begin position="80"/>
        <end position="98"/>
    </location>
</feature>
<feature type="transmembrane region" description="Helical" evidence="6">
    <location>
        <begin position="351"/>
        <end position="368"/>
    </location>
</feature>
<dbReference type="NCBIfam" id="TIGR00360">
    <property type="entry name" value="ComEC_N-term"/>
    <property type="match status" value="1"/>
</dbReference>
<dbReference type="InterPro" id="IPR035681">
    <property type="entry name" value="ComA-like_MBL"/>
</dbReference>
<proteinExistence type="predicted"/>
<organism evidence="8 9">
    <name type="scientific">Auritidibacter ignavus</name>
    <dbReference type="NCBI Taxonomy" id="678932"/>
    <lineage>
        <taxon>Bacteria</taxon>
        <taxon>Bacillati</taxon>
        <taxon>Actinomycetota</taxon>
        <taxon>Actinomycetes</taxon>
        <taxon>Micrococcales</taxon>
        <taxon>Micrococcaceae</taxon>
        <taxon>Auritidibacter</taxon>
    </lineage>
</organism>
<keyword evidence="9" id="KW-1185">Reference proteome</keyword>
<dbReference type="RefSeq" id="WP_110098405.1">
    <property type="nucleotide sequence ID" value="NZ_CP122562.1"/>
</dbReference>
<evidence type="ECO:0000256" key="5">
    <source>
        <dbReference type="ARBA" id="ARBA00023136"/>
    </source>
</evidence>
<evidence type="ECO:0000256" key="6">
    <source>
        <dbReference type="SAM" id="Phobius"/>
    </source>
</evidence>
<evidence type="ECO:0000259" key="7">
    <source>
        <dbReference type="SMART" id="SM00849"/>
    </source>
</evidence>
<evidence type="ECO:0000256" key="2">
    <source>
        <dbReference type="ARBA" id="ARBA00022475"/>
    </source>
</evidence>
<dbReference type="SMART" id="SM00849">
    <property type="entry name" value="Lactamase_B"/>
    <property type="match status" value="1"/>
</dbReference>
<feature type="transmembrane region" description="Helical" evidence="6">
    <location>
        <begin position="304"/>
        <end position="322"/>
    </location>
</feature>
<dbReference type="Pfam" id="PF00753">
    <property type="entry name" value="Lactamase_B"/>
    <property type="match status" value="1"/>
</dbReference>
<feature type="transmembrane region" description="Helical" evidence="6">
    <location>
        <begin position="566"/>
        <end position="586"/>
    </location>
</feature>
<feature type="transmembrane region" description="Helical" evidence="6">
    <location>
        <begin position="51"/>
        <end position="68"/>
    </location>
</feature>
<dbReference type="InterPro" id="IPR004477">
    <property type="entry name" value="ComEC_N"/>
</dbReference>
<feature type="transmembrane region" description="Helical" evidence="6">
    <location>
        <begin position="275"/>
        <end position="297"/>
    </location>
</feature>
<reference evidence="8 9" key="1">
    <citation type="submission" date="2023-03" db="EMBL/GenBank/DDBJ databases">
        <title>Complete genome sequences of several Auritidibacter ignavus strains isolated from ear infections.</title>
        <authorList>
            <person name="Baehr T."/>
            <person name="Baumhoegger A.M."/>
        </authorList>
    </citation>
    <scope>NUCLEOTIDE SEQUENCE [LARGE SCALE GENOMIC DNA]</scope>
    <source>
        <strain evidence="8 9">BABAE-6</strain>
    </source>
</reference>
<evidence type="ECO:0000313" key="9">
    <source>
        <dbReference type="Proteomes" id="UP001224674"/>
    </source>
</evidence>
<dbReference type="GeneID" id="83695019"/>
<feature type="transmembrane region" description="Helical" evidence="6">
    <location>
        <begin position="508"/>
        <end position="529"/>
    </location>
</feature>
<dbReference type="AlphaFoldDB" id="A0AAJ6DDG4"/>
<feature type="transmembrane region" description="Helical" evidence="6">
    <location>
        <begin position="404"/>
        <end position="426"/>
    </location>
</feature>
<evidence type="ECO:0000256" key="4">
    <source>
        <dbReference type="ARBA" id="ARBA00022989"/>
    </source>
</evidence>
<dbReference type="CDD" id="cd07731">
    <property type="entry name" value="ComA-like_MBL-fold"/>
    <property type="match status" value="1"/>
</dbReference>
<evidence type="ECO:0000313" key="8">
    <source>
        <dbReference type="EMBL" id="WGH93807.1"/>
    </source>
</evidence>
<dbReference type="PANTHER" id="PTHR30619">
    <property type="entry name" value="DNA INTERNALIZATION/COMPETENCE PROTEIN COMEC/REC2"/>
    <property type="match status" value="1"/>
</dbReference>
<dbReference type="EMBL" id="CP122566">
    <property type="protein sequence ID" value="WGH93807.1"/>
    <property type="molecule type" value="Genomic_DNA"/>
</dbReference>
<dbReference type="InterPro" id="IPR052159">
    <property type="entry name" value="Competence_DNA_uptake"/>
</dbReference>